<keyword evidence="1" id="KW-0812">Transmembrane</keyword>
<dbReference type="Proteomes" id="UP001156218">
    <property type="component" value="Chromosome"/>
</dbReference>
<feature type="transmembrane region" description="Helical" evidence="1">
    <location>
        <begin position="6"/>
        <end position="23"/>
    </location>
</feature>
<protein>
    <recommendedName>
        <fullName evidence="4">Thioredoxin domain-containing protein</fullName>
    </recommendedName>
</protein>
<keyword evidence="1" id="KW-1133">Transmembrane helix</keyword>
<reference evidence="2 3" key="1">
    <citation type="submission" date="2021-06" db="EMBL/GenBank/DDBJ databases">
        <title>Interrogation of the integrated mobile genetic elements in gut-associated Bacteroides with a consensus prediction approach.</title>
        <authorList>
            <person name="Campbell D.E."/>
            <person name="Leigh J.R."/>
            <person name="Kim T."/>
            <person name="England W."/>
            <person name="Whitaker R.J."/>
            <person name="Degnan P.H."/>
        </authorList>
    </citation>
    <scope>NUCLEOTIDE SEQUENCE [LARGE SCALE GENOMIC DNA]</scope>
    <source>
        <strain evidence="2 3">WAL8669</strain>
    </source>
</reference>
<sequence>MYKYITFVLLGVNILLLAVIYFINNGYRKERIILTEKVDELSYENMLLQDNIILSQQGDCQLDQKMLLCTKSGDSIRLSDIERKEFTLVLRYSTQCCSICVESILRKMICFKQAYPDIDILLLTTYRTDIDKEYLRQICRIFPKVYNVSYLEIPLEKEYVPYLFILDSDMRVINTFIPVRELPELTNRYFKKVVELCQ</sequence>
<dbReference type="AlphaFoldDB" id="A0ABD7UBT9"/>
<dbReference type="RefSeq" id="WP_117980073.1">
    <property type="nucleotide sequence ID" value="NZ_CP083680.1"/>
</dbReference>
<keyword evidence="1" id="KW-0472">Membrane</keyword>
<gene>
    <name evidence="2" type="ORF">KQP68_11575</name>
</gene>
<organism evidence="2 3">
    <name type="scientific">Bacteroides thetaiotaomicron</name>
    <dbReference type="NCBI Taxonomy" id="818"/>
    <lineage>
        <taxon>Bacteria</taxon>
        <taxon>Pseudomonadati</taxon>
        <taxon>Bacteroidota</taxon>
        <taxon>Bacteroidia</taxon>
        <taxon>Bacteroidales</taxon>
        <taxon>Bacteroidaceae</taxon>
        <taxon>Bacteroides</taxon>
    </lineage>
</organism>
<name>A0ABD7UBT9_BACT4</name>
<proteinExistence type="predicted"/>
<evidence type="ECO:0000313" key="3">
    <source>
        <dbReference type="Proteomes" id="UP001156218"/>
    </source>
</evidence>
<accession>A0ABD7UBT9</accession>
<evidence type="ECO:0000256" key="1">
    <source>
        <dbReference type="SAM" id="Phobius"/>
    </source>
</evidence>
<dbReference type="EMBL" id="CP083680">
    <property type="protein sequence ID" value="UYU68863.1"/>
    <property type="molecule type" value="Genomic_DNA"/>
</dbReference>
<evidence type="ECO:0008006" key="4">
    <source>
        <dbReference type="Google" id="ProtNLM"/>
    </source>
</evidence>
<evidence type="ECO:0000313" key="2">
    <source>
        <dbReference type="EMBL" id="UYU68863.1"/>
    </source>
</evidence>